<evidence type="ECO:0000313" key="3">
    <source>
        <dbReference type="EMBL" id="VDN57896.1"/>
    </source>
</evidence>
<evidence type="ECO:0000313" key="6">
    <source>
        <dbReference type="WBParaSite" id="DME_0000386401-mRNA-1"/>
    </source>
</evidence>
<keyword evidence="2" id="KW-0812">Transmembrane</keyword>
<proteinExistence type="predicted"/>
<evidence type="ECO:0000313" key="4">
    <source>
        <dbReference type="Proteomes" id="UP000038040"/>
    </source>
</evidence>
<keyword evidence="2" id="KW-0472">Membrane</keyword>
<evidence type="ECO:0000256" key="2">
    <source>
        <dbReference type="SAM" id="Phobius"/>
    </source>
</evidence>
<dbReference type="WBParaSite" id="DME_0000386401-mRNA-1">
    <property type="protein sequence ID" value="DME_0000386401-mRNA-1"/>
    <property type="gene ID" value="DME_0000386401"/>
</dbReference>
<dbReference type="Proteomes" id="UP000038040">
    <property type="component" value="Unplaced"/>
</dbReference>
<dbReference type="AlphaFoldDB" id="A0A0N4U9T2"/>
<evidence type="ECO:0000313" key="5">
    <source>
        <dbReference type="Proteomes" id="UP000274756"/>
    </source>
</evidence>
<evidence type="ECO:0000256" key="1">
    <source>
        <dbReference type="SAM" id="MobiDB-lite"/>
    </source>
</evidence>
<keyword evidence="2" id="KW-1133">Transmembrane helix</keyword>
<feature type="compositionally biased region" description="Low complexity" evidence="1">
    <location>
        <begin position="223"/>
        <end position="237"/>
    </location>
</feature>
<name>A0A0N4U9T2_DRAME</name>
<accession>A0A0N4U9T2</accession>
<gene>
    <name evidence="3" type="ORF">DME_LOCUS7869</name>
</gene>
<sequence>MWLPRLMRAANEEQEHRAAVLHSQYSTVGADILCECGHLTSAARTSAVSPLVCARSTSIVLKHRFALLKWCCIAFLMLSIALIAFSSLLNSSSPKLSSGSSYLFFFISLISLIVFVGPCCLKIRSMCHRRNGLRESGQQFYIPRLQYYPFRWPSLLLSPSIYAVHNHNDHHPTNSRLTSFLSRMDDPSARLPSYSDAVKEPVFAPPPYSFIMQEQSLGATVYESPESSNISGENSGENHSKNMNLESELFMEEISSPVEVSTSAAFVENEAERN</sequence>
<dbReference type="EMBL" id="UYYG01001163">
    <property type="protein sequence ID" value="VDN57896.1"/>
    <property type="molecule type" value="Genomic_DNA"/>
</dbReference>
<dbReference type="OrthoDB" id="5847395at2759"/>
<feature type="transmembrane region" description="Helical" evidence="2">
    <location>
        <begin position="101"/>
        <end position="121"/>
    </location>
</feature>
<reference evidence="3 5" key="2">
    <citation type="submission" date="2018-11" db="EMBL/GenBank/DDBJ databases">
        <authorList>
            <consortium name="Pathogen Informatics"/>
        </authorList>
    </citation>
    <scope>NUCLEOTIDE SEQUENCE [LARGE SCALE GENOMIC DNA]</scope>
</reference>
<dbReference type="Proteomes" id="UP000274756">
    <property type="component" value="Unassembled WGS sequence"/>
</dbReference>
<reference evidence="6" key="1">
    <citation type="submission" date="2017-02" db="UniProtKB">
        <authorList>
            <consortium name="WormBaseParasite"/>
        </authorList>
    </citation>
    <scope>IDENTIFICATION</scope>
</reference>
<protein>
    <submittedName>
        <fullName evidence="6">Transmembrane protein</fullName>
    </submittedName>
</protein>
<feature type="region of interest" description="Disordered" evidence="1">
    <location>
        <begin position="222"/>
        <end position="242"/>
    </location>
</feature>
<feature type="transmembrane region" description="Helical" evidence="2">
    <location>
        <begin position="67"/>
        <end position="89"/>
    </location>
</feature>
<keyword evidence="5" id="KW-1185">Reference proteome</keyword>
<organism evidence="4 6">
    <name type="scientific">Dracunculus medinensis</name>
    <name type="common">Guinea worm</name>
    <dbReference type="NCBI Taxonomy" id="318479"/>
    <lineage>
        <taxon>Eukaryota</taxon>
        <taxon>Metazoa</taxon>
        <taxon>Ecdysozoa</taxon>
        <taxon>Nematoda</taxon>
        <taxon>Chromadorea</taxon>
        <taxon>Rhabditida</taxon>
        <taxon>Spirurina</taxon>
        <taxon>Dracunculoidea</taxon>
        <taxon>Dracunculidae</taxon>
        <taxon>Dracunculus</taxon>
    </lineage>
</organism>